<dbReference type="Pfam" id="PF17802">
    <property type="entry name" value="SpaA"/>
    <property type="match status" value="1"/>
</dbReference>
<dbReference type="EMBL" id="AECU01000205">
    <property type="protein sequence ID" value="EFQ05707.1"/>
    <property type="molecule type" value="Genomic_DNA"/>
</dbReference>
<evidence type="ECO:0000313" key="9">
    <source>
        <dbReference type="EMBL" id="EFQ05707.1"/>
    </source>
</evidence>
<dbReference type="Gene3D" id="2.60.40.10">
    <property type="entry name" value="Immunoglobulins"/>
    <property type="match status" value="1"/>
</dbReference>
<keyword evidence="2" id="KW-0964">Secreted</keyword>
<evidence type="ECO:0000313" key="10">
    <source>
        <dbReference type="Proteomes" id="UP000006028"/>
    </source>
</evidence>
<dbReference type="Gene3D" id="2.60.40.740">
    <property type="match status" value="1"/>
</dbReference>
<proteinExistence type="predicted"/>
<dbReference type="SUPFAM" id="SSF49478">
    <property type="entry name" value="Cna protein B-type domain"/>
    <property type="match status" value="1"/>
</dbReference>
<keyword evidence="3 6" id="KW-0732">Signal</keyword>
<evidence type="ECO:0000256" key="3">
    <source>
        <dbReference type="ARBA" id="ARBA00022729"/>
    </source>
</evidence>
<feature type="chain" id="PRO_5003166641" evidence="6">
    <location>
        <begin position="29"/>
        <end position="538"/>
    </location>
</feature>
<dbReference type="eggNOG" id="COG4932">
    <property type="taxonomic scope" value="Bacteria"/>
</dbReference>
<gene>
    <name evidence="9" type="ORF">HMPREF9436_02793</name>
</gene>
<dbReference type="InterPro" id="IPR019931">
    <property type="entry name" value="LPXTG_anchor"/>
</dbReference>
<reference evidence="9 10" key="1">
    <citation type="submission" date="2010-08" db="EMBL/GenBank/DDBJ databases">
        <authorList>
            <person name="Weinstock G."/>
            <person name="Sodergren E."/>
            <person name="Clifton S."/>
            <person name="Fulton L."/>
            <person name="Fulton B."/>
            <person name="Courtney L."/>
            <person name="Fronick C."/>
            <person name="Harrison M."/>
            <person name="Strong C."/>
            <person name="Farmer C."/>
            <person name="Delahaunty K."/>
            <person name="Markovic C."/>
            <person name="Hall O."/>
            <person name="Minx P."/>
            <person name="Tomlinson C."/>
            <person name="Mitreva M."/>
            <person name="Hou S."/>
            <person name="Chen J."/>
            <person name="Wollam A."/>
            <person name="Pepin K.H."/>
            <person name="Johnson M."/>
            <person name="Bhonagiri V."/>
            <person name="Zhang X."/>
            <person name="Suruliraj S."/>
            <person name="Warren W."/>
            <person name="Chinwalla A."/>
            <person name="Mardis E.R."/>
            <person name="Wilson R.K."/>
        </authorList>
    </citation>
    <scope>NUCLEOTIDE SEQUENCE [LARGE SCALE GENOMIC DNA]</scope>
    <source>
        <strain evidence="9 10">KLE1255</strain>
    </source>
</reference>
<evidence type="ECO:0000256" key="5">
    <source>
        <dbReference type="SAM" id="Phobius"/>
    </source>
</evidence>
<protein>
    <submittedName>
        <fullName evidence="9">LPXTG-motif cell wall anchor domain protein</fullName>
    </submittedName>
</protein>
<dbReference type="Pfam" id="PF00746">
    <property type="entry name" value="Gram_pos_anchor"/>
    <property type="match status" value="1"/>
</dbReference>
<feature type="domain" description="SpaA-like prealbumin fold" evidence="8">
    <location>
        <begin position="388"/>
        <end position="483"/>
    </location>
</feature>
<feature type="transmembrane region" description="Helical" evidence="5">
    <location>
        <begin position="512"/>
        <end position="531"/>
    </location>
</feature>
<feature type="signal peptide" evidence="6">
    <location>
        <begin position="1"/>
        <end position="28"/>
    </location>
</feature>
<evidence type="ECO:0000259" key="8">
    <source>
        <dbReference type="Pfam" id="PF17802"/>
    </source>
</evidence>
<keyword evidence="4" id="KW-0572">Peptidoglycan-anchor</keyword>
<keyword evidence="1" id="KW-0134">Cell wall</keyword>
<dbReference type="STRING" id="748224.HMPREF9436_02793"/>
<accession>E2ZM80</accession>
<dbReference type="InterPro" id="IPR013783">
    <property type="entry name" value="Ig-like_fold"/>
</dbReference>
<dbReference type="BioCyc" id="FCF748224-HMP:GTSS-1977-MONOMER"/>
<dbReference type="InterPro" id="IPR041033">
    <property type="entry name" value="SpaA_PFL_dom_1"/>
</dbReference>
<sequence length="538" mass="59061">MMKKAIKKLLAALLAVAMVCAMAIPAFASNSWETEEDLNTKHEYAAFQIFTGDVKGNNIDDFKISNANWGESIPDHTGFLEKLTEDPTIGGEFKTNFTPQEAVAVISQWGDSDDNSIAFARCVCNYLYSNGDPKPVIQGLHTGGIKVPKPGYYLIVDTSPFDEDDSYHAYNSFLLKVTKADYVFNINYKVVKPTVEKEVHDNDNNDISSAGNNDGWGSSADHAINEKFQFRLIAKLPASKDNGRAYDYYKKYTVCFNDTLSDGITFDKLDKVEIANGDGSTSQVIDAANYTRTPNGSQSFKLSIDNVKTCARAANLDLNKGATITVTYTAHLNETAYVNTAGGDTKNKNSVYLQYSNNPRIDTSLDHTHESEVCVYTYQLNNTKLAETENGTPLPGAGFKLYSDADCKNEVNLYQKDNFYFPIKDATDKKAVEMMISGQDGQFNVRGLDAGTYYLKETKTPDDYSTCPDKEIVISATHNVYNVSLAGNLSNKIINKKAGGITLPSTGGIGTTLFYVVGGGLMVAAIVLLVTKKRMENK</sequence>
<evidence type="ECO:0000256" key="4">
    <source>
        <dbReference type="ARBA" id="ARBA00023088"/>
    </source>
</evidence>
<evidence type="ECO:0000256" key="1">
    <source>
        <dbReference type="ARBA" id="ARBA00022512"/>
    </source>
</evidence>
<dbReference type="InterPro" id="IPR026466">
    <property type="entry name" value="Fim_isopep_form_D2_dom"/>
</dbReference>
<dbReference type="InterPro" id="IPR048052">
    <property type="entry name" value="FM1-like"/>
</dbReference>
<dbReference type="Proteomes" id="UP000006028">
    <property type="component" value="Unassembled WGS sequence"/>
</dbReference>
<dbReference type="HOGENOM" id="CLU_028873_0_0_9"/>
<evidence type="ECO:0000259" key="7">
    <source>
        <dbReference type="Pfam" id="PF00746"/>
    </source>
</evidence>
<comment type="caution">
    <text evidence="9">The sequence shown here is derived from an EMBL/GenBank/DDBJ whole genome shotgun (WGS) entry which is preliminary data.</text>
</comment>
<evidence type="ECO:0000256" key="6">
    <source>
        <dbReference type="SAM" id="SignalP"/>
    </source>
</evidence>
<dbReference type="NCBIfam" id="TIGR01167">
    <property type="entry name" value="LPXTG_anchor"/>
    <property type="match status" value="1"/>
</dbReference>
<name>E2ZM80_9FIRM</name>
<organism evidence="9 10">
    <name type="scientific">Faecalibacterium cf. prausnitzii KLE1255</name>
    <dbReference type="NCBI Taxonomy" id="748224"/>
    <lineage>
        <taxon>Bacteria</taxon>
        <taxon>Bacillati</taxon>
        <taxon>Bacillota</taxon>
        <taxon>Clostridia</taxon>
        <taxon>Eubacteriales</taxon>
        <taxon>Oscillospiraceae</taxon>
        <taxon>Faecalibacterium</taxon>
    </lineage>
</organism>
<feature type="domain" description="Gram-positive cocci surface proteins LPxTG" evidence="7">
    <location>
        <begin position="496"/>
        <end position="537"/>
    </location>
</feature>
<dbReference type="RefSeq" id="WP_005945330.1">
    <property type="nucleotide sequence ID" value="NZ_GL538344.1"/>
</dbReference>
<keyword evidence="5" id="KW-1133">Transmembrane helix</keyword>
<dbReference type="AlphaFoldDB" id="E2ZM80"/>
<evidence type="ECO:0000256" key="2">
    <source>
        <dbReference type="ARBA" id="ARBA00022525"/>
    </source>
</evidence>
<keyword evidence="5" id="KW-0472">Membrane</keyword>
<keyword evidence="5" id="KW-0812">Transmembrane</keyword>
<dbReference type="NCBIfam" id="NF033902">
    <property type="entry name" value="iso_D2_wall_anc"/>
    <property type="match status" value="1"/>
</dbReference>
<dbReference type="NCBIfam" id="TIGR04226">
    <property type="entry name" value="RrgB_K2N_iso_D2"/>
    <property type="match status" value="1"/>
</dbReference>